<evidence type="ECO:0000313" key="3">
    <source>
        <dbReference type="Proteomes" id="UP000694864"/>
    </source>
</evidence>
<name>A0ABM1QNT1_CAMSA</name>
<reference evidence="3" key="1">
    <citation type="journal article" date="2014" name="Nat. Commun.">
        <title>The emerging biofuel crop Camelina sativa retains a highly undifferentiated hexaploid genome structure.</title>
        <authorList>
            <person name="Kagale S."/>
            <person name="Koh C."/>
            <person name="Nixon J."/>
            <person name="Bollina V."/>
            <person name="Clarke W.E."/>
            <person name="Tuteja R."/>
            <person name="Spillane C."/>
            <person name="Robinson S.J."/>
            <person name="Links M.G."/>
            <person name="Clarke C."/>
            <person name="Higgins E.E."/>
            <person name="Huebert T."/>
            <person name="Sharpe A.G."/>
            <person name="Parkin I.A."/>
        </authorList>
    </citation>
    <scope>NUCLEOTIDE SEQUENCE [LARGE SCALE GENOMIC DNA]</scope>
    <source>
        <strain evidence="3">cv. DH55</strain>
    </source>
</reference>
<dbReference type="RefSeq" id="XP_019088419.1">
    <property type="nucleotide sequence ID" value="XM_019232874.1"/>
</dbReference>
<organism evidence="3 4">
    <name type="scientific">Camelina sativa</name>
    <name type="common">False flax</name>
    <name type="synonym">Myagrum sativum</name>
    <dbReference type="NCBI Taxonomy" id="90675"/>
    <lineage>
        <taxon>Eukaryota</taxon>
        <taxon>Viridiplantae</taxon>
        <taxon>Streptophyta</taxon>
        <taxon>Embryophyta</taxon>
        <taxon>Tracheophyta</taxon>
        <taxon>Spermatophyta</taxon>
        <taxon>Magnoliopsida</taxon>
        <taxon>eudicotyledons</taxon>
        <taxon>Gunneridae</taxon>
        <taxon>Pentapetalae</taxon>
        <taxon>rosids</taxon>
        <taxon>malvids</taxon>
        <taxon>Brassicales</taxon>
        <taxon>Brassicaceae</taxon>
        <taxon>Camelineae</taxon>
        <taxon>Camelina</taxon>
    </lineage>
</organism>
<accession>A0ABM1QNT1</accession>
<evidence type="ECO:0000313" key="4">
    <source>
        <dbReference type="RefSeq" id="XP_019088419.1"/>
    </source>
</evidence>
<dbReference type="SUPFAM" id="SSF158997">
    <property type="entry name" value="Trm112p-like"/>
    <property type="match status" value="1"/>
</dbReference>
<keyword evidence="3" id="KW-1185">Reference proteome</keyword>
<reference evidence="4" key="2">
    <citation type="submission" date="2025-08" db="UniProtKB">
        <authorList>
            <consortium name="RefSeq"/>
        </authorList>
    </citation>
    <scope>IDENTIFICATION</scope>
    <source>
        <tissue evidence="4">Leaf</tissue>
    </source>
</reference>
<dbReference type="PANTHER" id="PTHR33505:SF4">
    <property type="entry name" value="PROTEIN PREY, MITOCHONDRIAL"/>
    <property type="match status" value="1"/>
</dbReference>
<sequence>MVRLSRVLLKDAGNVIDKTLSEILVCPLSKQPLRFCEKTKSLVSDTIGVSFPMKGGIPCLVPKDGKILEEESEASKKNIK</sequence>
<dbReference type="InterPro" id="IPR005651">
    <property type="entry name" value="Trm112-like"/>
</dbReference>
<protein>
    <recommendedName>
        <fullName evidence="2">Protein preY, mitochondrial</fullName>
    </recommendedName>
</protein>
<dbReference type="Pfam" id="PF03966">
    <property type="entry name" value="Trm112p"/>
    <property type="match status" value="1"/>
</dbReference>
<evidence type="ECO:0000256" key="2">
    <source>
        <dbReference type="ARBA" id="ARBA00040939"/>
    </source>
</evidence>
<proteinExistence type="inferred from homology"/>
<comment type="similarity">
    <text evidence="1">Belongs to the PREY family.</text>
</comment>
<dbReference type="GeneID" id="109127673"/>
<dbReference type="PANTHER" id="PTHR33505">
    <property type="entry name" value="ZGC:162634"/>
    <property type="match status" value="1"/>
</dbReference>
<dbReference type="Proteomes" id="UP000694864">
    <property type="component" value="Chromosome 11"/>
</dbReference>
<dbReference type="Gene3D" id="2.20.25.10">
    <property type="match status" value="1"/>
</dbReference>
<evidence type="ECO:0000256" key="1">
    <source>
        <dbReference type="ARBA" id="ARBA00038479"/>
    </source>
</evidence>
<gene>
    <name evidence="4" type="primary">LOC109127673</name>
</gene>